<accession>A0A0A5LSQ1</accession>
<feature type="transmembrane region" description="Helical" evidence="7">
    <location>
        <begin position="70"/>
        <end position="89"/>
    </location>
</feature>
<dbReference type="InterPro" id="IPR001123">
    <property type="entry name" value="LeuE-type"/>
</dbReference>
<feature type="transmembrane region" description="Helical" evidence="7">
    <location>
        <begin position="41"/>
        <end position="63"/>
    </location>
</feature>
<evidence type="ECO:0000313" key="20">
    <source>
        <dbReference type="Proteomes" id="UP000320710"/>
    </source>
</evidence>
<reference evidence="12" key="3">
    <citation type="submission" date="2017-12" db="EMBL/GenBank/DDBJ databases">
        <title>FDA dAtabase for Regulatory Grade micrObial Sequences (FDA-ARGOS): Supporting development and validation of Infectious Disease Dx tests.</title>
        <authorList>
            <person name="Campos J."/>
            <person name="Goldberg B."/>
            <person name="Tallon L.J."/>
            <person name="Sadzewicz L."/>
            <person name="Sengamalay N."/>
            <person name="Ott S."/>
            <person name="Godinez A."/>
            <person name="Nagaraj S."/>
            <person name="Vavikolanu K."/>
            <person name="Vyas G."/>
            <person name="Nadendla S."/>
            <person name="Aluvathingal J."/>
            <person name="Geyer C."/>
            <person name="Nandy P."/>
            <person name="Hobson J."/>
            <person name="Sichtig H."/>
        </authorList>
    </citation>
    <scope>NUCLEOTIDE SEQUENCE</scope>
    <source>
        <strain evidence="12">FDAARGOS_79</strain>
    </source>
</reference>
<dbReference type="EMBL" id="CP029449">
    <property type="protein sequence ID" value="AWL70080.1"/>
    <property type="molecule type" value="Genomic_DNA"/>
</dbReference>
<dbReference type="PANTHER" id="PTHR30086">
    <property type="entry name" value="ARGININE EXPORTER PROTEIN ARGO"/>
    <property type="match status" value="1"/>
</dbReference>
<dbReference type="Proteomes" id="UP000321126">
    <property type="component" value="Unassembled WGS sequence"/>
</dbReference>
<evidence type="ECO:0000313" key="15">
    <source>
        <dbReference type="EMBL" id="TXE22122.1"/>
    </source>
</evidence>
<evidence type="ECO:0000256" key="5">
    <source>
        <dbReference type="ARBA" id="ARBA00022989"/>
    </source>
</evidence>
<organism evidence="15 21">
    <name type="scientific">Serratia marcescens</name>
    <dbReference type="NCBI Taxonomy" id="615"/>
    <lineage>
        <taxon>Bacteria</taxon>
        <taxon>Pseudomonadati</taxon>
        <taxon>Pseudomonadota</taxon>
        <taxon>Gammaproteobacteria</taxon>
        <taxon>Enterobacterales</taxon>
        <taxon>Yersiniaceae</taxon>
        <taxon>Serratia</taxon>
    </lineage>
</organism>
<dbReference type="EMBL" id="WNKC01000002">
    <property type="protein sequence ID" value="MVF03450.1"/>
    <property type="molecule type" value="Genomic_DNA"/>
</dbReference>
<dbReference type="STRING" id="273526.SMDB11_2912"/>
<keyword evidence="3 7" id="KW-0812">Transmembrane</keyword>
<dbReference type="EMBL" id="QJQB01000536">
    <property type="protein sequence ID" value="PYA57167.1"/>
    <property type="molecule type" value="Genomic_DNA"/>
</dbReference>
<evidence type="ECO:0000313" key="21">
    <source>
        <dbReference type="Proteomes" id="UP000321126"/>
    </source>
</evidence>
<evidence type="ECO:0000313" key="10">
    <source>
        <dbReference type="EMBL" id="MVF03450.1"/>
    </source>
</evidence>
<dbReference type="Proteomes" id="UP000443014">
    <property type="component" value="Unassembled WGS sequence"/>
</dbReference>
<reference evidence="8 18" key="5">
    <citation type="submission" date="2018-05" db="EMBL/GenBank/DDBJ databases">
        <title>Klebsiella quasipneumonaiae provides a window into carbapenemase gene transfer, plasmid rearrangements and nosocomial acquisition from the hospital environment.</title>
        <authorList>
            <person name="Mathers A.J."/>
            <person name="Vegesana K."/>
            <person name="Stoesser N."/>
            <person name="Crook D."/>
            <person name="Vaughan A."/>
            <person name="Barry K."/>
            <person name="Parikh H."/>
            <person name="Sebra R."/>
            <person name="Kotay S."/>
            <person name="Walker A.S."/>
            <person name="Sheppard A.E."/>
        </authorList>
    </citation>
    <scope>NUCLEOTIDE SEQUENCE [LARGE SCALE GENOMIC DNA]</scope>
    <source>
        <strain evidence="8 18">CAV1761</strain>
    </source>
</reference>
<feature type="transmembrane region" description="Helical" evidence="7">
    <location>
        <begin position="109"/>
        <end position="131"/>
    </location>
</feature>
<evidence type="ECO:0000313" key="23">
    <source>
        <dbReference type="Proteomes" id="UP001275057"/>
    </source>
</evidence>
<evidence type="ECO:0000256" key="7">
    <source>
        <dbReference type="SAM" id="Phobius"/>
    </source>
</evidence>
<keyword evidence="6 7" id="KW-0472">Membrane</keyword>
<reference evidence="15 21" key="10">
    <citation type="submission" date="2019-07" db="EMBL/GenBank/DDBJ databases">
        <title>Serratia strains were isolated from fresh produce.</title>
        <authorList>
            <person name="Cho G.-S."/>
            <person name="Stein M."/>
            <person name="Lee W."/>
            <person name="Suh S.H."/>
            <person name="Franz C.M.A.P."/>
        </authorList>
    </citation>
    <scope>NUCLEOTIDE SEQUENCE [LARGE SCALE GENOMIC DNA]</scope>
    <source>
        <strain evidence="15 21">S16</strain>
    </source>
</reference>
<reference evidence="11" key="2">
    <citation type="journal article" date="2017" name="PLoS ONE">
        <title>Genomic and phenotypic characterisation of fluoroquinolone resistance mechanisms in Enterobacteriaceae in Durban, South Africa.</title>
        <authorList>
            <person name="Osei Sekyere J."/>
            <person name="Amoako D.G."/>
        </authorList>
    </citation>
    <scope>NUCLEOTIDE SEQUENCE</scope>
    <source>
        <strain evidence="11">945174350</strain>
    </source>
</reference>
<evidence type="ECO:0000313" key="17">
    <source>
        <dbReference type="Proteomes" id="UP000050489"/>
    </source>
</evidence>
<evidence type="ECO:0000313" key="9">
    <source>
        <dbReference type="EMBL" id="MDX7082414.1"/>
    </source>
</evidence>
<evidence type="ECO:0000313" key="13">
    <source>
        <dbReference type="EMBL" id="PYA57167.1"/>
    </source>
</evidence>
<dbReference type="EMBL" id="JTBC02000002">
    <property type="protein sequence ID" value="PNO69325.1"/>
    <property type="molecule type" value="Genomic_DNA"/>
</dbReference>
<evidence type="ECO:0000256" key="6">
    <source>
        <dbReference type="ARBA" id="ARBA00023136"/>
    </source>
</evidence>
<evidence type="ECO:0000313" key="14">
    <source>
        <dbReference type="EMBL" id="TQI83150.1"/>
    </source>
</evidence>
<evidence type="ECO:0000256" key="3">
    <source>
        <dbReference type="ARBA" id="ARBA00022692"/>
    </source>
</evidence>
<evidence type="ECO:0000313" key="19">
    <source>
        <dbReference type="Proteomes" id="UP000247823"/>
    </source>
</evidence>
<dbReference type="RefSeq" id="WP_004941674.1">
    <property type="nucleotide sequence ID" value="NZ_ABLCUZ020000015.1"/>
</dbReference>
<feature type="transmembrane region" description="Helical" evidence="7">
    <location>
        <begin position="182"/>
        <end position="200"/>
    </location>
</feature>
<reference evidence="14 20" key="8">
    <citation type="submission" date="2019-06" db="EMBL/GenBank/DDBJ databases">
        <authorList>
            <person name="Deangelis K."/>
            <person name="Huntemann M."/>
            <person name="Clum A."/>
            <person name="Pillay M."/>
            <person name="Palaniappan K."/>
            <person name="Varghese N."/>
            <person name="Mikhailova N."/>
            <person name="Stamatis D."/>
            <person name="Reddy T."/>
            <person name="Daum C."/>
            <person name="Shapiro N."/>
            <person name="Ivanova N."/>
            <person name="Kyrpides N."/>
            <person name="Woyke T."/>
        </authorList>
    </citation>
    <scope>NUCLEOTIDE SEQUENCE [LARGE SCALE GENOMIC DNA]</scope>
    <source>
        <strain evidence="14 20">106R</strain>
    </source>
</reference>
<dbReference type="Proteomes" id="UP000247823">
    <property type="component" value="Unassembled WGS sequence"/>
</dbReference>
<protein>
    <submittedName>
        <fullName evidence="15">LysE family translocator</fullName>
    </submittedName>
    <submittedName>
        <fullName evidence="11">Lysine transporter LysE</fullName>
    </submittedName>
    <submittedName>
        <fullName evidence="14">Threonine/homoserine/homoserine lactone efflux protein</fullName>
    </submittedName>
</protein>
<accession>A0A3E2EBC1</accession>
<dbReference type="Proteomes" id="UP000245399">
    <property type="component" value="Chromosome"/>
</dbReference>
<evidence type="ECO:0000313" key="12">
    <source>
        <dbReference type="EMBL" id="PNO69325.1"/>
    </source>
</evidence>
<feature type="transmembrane region" description="Helical" evidence="7">
    <location>
        <begin position="143"/>
        <end position="162"/>
    </location>
</feature>
<keyword evidence="4" id="KW-0813">Transport</keyword>
<sequence length="205" mass="21564">MTLALFAAFWAVSILLVITPGMDWAYVISAGIRGRVVVPAVAGLLFGHLLMIAIVVAGVGALLVGNPLALTALTLLGAAYLLWIGFNMLLHPPVPGAGEDQRSDSWLRWAGKGVCVSGLNPKVFLLFLALLPQFTDARAEWSVPMQMLALGVVHLISCGLVYLLVGFGSQSVLRTRPQAAKVVGRISGAAMIVIALGLLAEQALK</sequence>
<dbReference type="EMBL" id="JAXABG010000004">
    <property type="protein sequence ID" value="MDX7082414.1"/>
    <property type="molecule type" value="Genomic_DNA"/>
</dbReference>
<dbReference type="GO" id="GO:0005886">
    <property type="term" value="C:plasma membrane"/>
    <property type="evidence" value="ECO:0007669"/>
    <property type="project" value="UniProtKB-SubCell"/>
</dbReference>
<keyword evidence="2" id="KW-1003">Cell membrane</keyword>
<evidence type="ECO:0000313" key="11">
    <source>
        <dbReference type="EMBL" id="OCO81554.1"/>
    </source>
</evidence>
<evidence type="ECO:0000313" key="16">
    <source>
        <dbReference type="Proteomes" id="UP000030378"/>
    </source>
</evidence>
<dbReference type="EMBL" id="VOUQ01000070">
    <property type="protein sequence ID" value="TXE22122.1"/>
    <property type="molecule type" value="Genomic_DNA"/>
</dbReference>
<reference evidence="17" key="1">
    <citation type="submission" date="2016-04" db="EMBL/GenBank/DDBJ databases">
        <authorList>
            <person name="Osei Sekyere J."/>
            <person name="Sivertsen A."/>
            <person name="Pedersen A.T."/>
            <person name="Sundsfjord A."/>
        </authorList>
    </citation>
    <scope>NUCLEOTIDE SEQUENCE [LARGE SCALE GENOMIC DNA]</scope>
    <source>
        <strain evidence="17">945174350</strain>
    </source>
</reference>
<dbReference type="GO" id="GO:0015171">
    <property type="term" value="F:amino acid transmembrane transporter activity"/>
    <property type="evidence" value="ECO:0007669"/>
    <property type="project" value="TreeGrafter"/>
</dbReference>
<evidence type="ECO:0000313" key="18">
    <source>
        <dbReference type="Proteomes" id="UP000245399"/>
    </source>
</evidence>
<gene>
    <name evidence="11" type="ORF">AN695_0223175</name>
    <name evidence="8" type="ORF">DKC05_21710</name>
    <name evidence="13" type="ORF">DMW51_23850</name>
    <name evidence="14" type="ORF">FHU12_0616</name>
    <name evidence="15" type="ORF">FOT62_26045</name>
    <name evidence="10" type="ORF">GMA22_09300</name>
    <name evidence="12" type="ORF">MC70_004645</name>
    <name evidence="9" type="ORF">SJ435_08430</name>
</gene>
<reference evidence="9 23" key="12">
    <citation type="submission" date="2023-11" db="EMBL/GenBank/DDBJ databases">
        <title>Detection of rare carbapenemases in Enterobacterales - comparison of two colorimetric and two CIM-based carbapenemase assays.</title>
        <authorList>
            <person name="Schaffarczyk L."/>
            <person name="Noster J."/>
            <person name="Stelzer Y."/>
            <person name="Sattler J."/>
            <person name="Gatermann S."/>
            <person name="Hamprecht A."/>
        </authorList>
    </citation>
    <scope>NUCLEOTIDE SEQUENCE [LARGE SCALE GENOMIC DNA]</scope>
    <source>
        <strain evidence="9 23">CIM-Carb-136</strain>
    </source>
</reference>
<dbReference type="EMBL" id="VFMJ01000001">
    <property type="protein sequence ID" value="TQI83150.1"/>
    <property type="molecule type" value="Genomic_DNA"/>
</dbReference>
<evidence type="ECO:0000313" key="8">
    <source>
        <dbReference type="EMBL" id="AWL70080.1"/>
    </source>
</evidence>
<dbReference type="Pfam" id="PF01810">
    <property type="entry name" value="LysE"/>
    <property type="match status" value="1"/>
</dbReference>
<evidence type="ECO:0000256" key="1">
    <source>
        <dbReference type="ARBA" id="ARBA00004651"/>
    </source>
</evidence>
<dbReference type="GeneID" id="98189617"/>
<reference evidence="16" key="4">
    <citation type="submission" date="2017-12" db="EMBL/GenBank/DDBJ databases">
        <title>FDA dAtabase for Regulatory Grade micrObial Sequences (FDA-ARGOS): Supporting development and validation of Infectious Disease Dx tests.</title>
        <authorList>
            <person name="Campos J."/>
            <person name="Goldberg B."/>
            <person name="Tallon L."/>
            <person name="Sadzewicz L."/>
            <person name="Sengamalay N."/>
            <person name="Ott S."/>
            <person name="Godinez A."/>
            <person name="Nagaraj S."/>
            <person name="Vavikolanu K."/>
            <person name="Vyas G."/>
            <person name="Nadendla S."/>
            <person name="Aluvathingal J."/>
            <person name="Geyer C."/>
            <person name="Nandy P."/>
            <person name="Hobson J."/>
            <person name="Sichtig H."/>
        </authorList>
    </citation>
    <scope>NUCLEOTIDE SEQUENCE [LARGE SCALE GENOMIC DNA]</scope>
    <source>
        <strain evidence="16">FDAARGOS_79</strain>
    </source>
</reference>
<keyword evidence="5 7" id="KW-1133">Transmembrane helix</keyword>
<reference evidence="10 22" key="11">
    <citation type="submission" date="2019-11" db="EMBL/GenBank/DDBJ databases">
        <title>Whole genome sequence of a plant growth promoting strain Serratia marcescens BTL07 isolated from the rhizoplane of Chili (Capsicum annuum).</title>
        <authorList>
            <person name="Dutta S."/>
            <person name="Khatun A."/>
            <person name="Gupta D.R."/>
            <person name="Surovy M.Z."/>
            <person name="Rahman M.M."/>
            <person name="Mahmud N.U."/>
            <person name="Emes R."/>
            <person name="Warry A."/>
            <person name="West H."/>
            <person name="Clarke M.L."/>
            <person name="Islam M.T."/>
        </authorList>
    </citation>
    <scope>NUCLEOTIDE SEQUENCE [LARGE SCALE GENOMIC DNA]</scope>
    <source>
        <strain evidence="10 22">BTL07</strain>
    </source>
</reference>
<dbReference type="AlphaFoldDB" id="A0A0A5LSQ1"/>
<reference evidence="13" key="7">
    <citation type="submission" date="2018-06" db="EMBL/GenBank/DDBJ databases">
        <authorList>
            <person name="Martins R.C."/>
            <person name="Perdigao-Neto L.V."/>
            <person name="Costa S.F."/>
            <person name="Levin A.S.S."/>
        </authorList>
    </citation>
    <scope>NUCLEOTIDE SEQUENCE</scope>
    <source>
        <strain evidence="13">1283</strain>
    </source>
</reference>
<evidence type="ECO:0000256" key="4">
    <source>
        <dbReference type="ARBA" id="ARBA00022970"/>
    </source>
</evidence>
<dbReference type="OrthoDB" id="9814990at2"/>
<comment type="subcellular location">
    <subcellularLocation>
        <location evidence="1">Cell membrane</location>
        <topology evidence="1">Multi-pass membrane protein</topology>
    </subcellularLocation>
</comment>
<dbReference type="Proteomes" id="UP000050489">
    <property type="component" value="Unassembled WGS sequence"/>
</dbReference>
<keyword evidence="19" id="KW-1185">Reference proteome</keyword>
<dbReference type="Proteomes" id="UP000320710">
    <property type="component" value="Unassembled WGS sequence"/>
</dbReference>
<evidence type="ECO:0000313" key="22">
    <source>
        <dbReference type="Proteomes" id="UP000443014"/>
    </source>
</evidence>
<reference evidence="14 20" key="9">
    <citation type="submission" date="2019-07" db="EMBL/GenBank/DDBJ databases">
        <title>Investigation of anaerobic lignin degradation for improved lignocellulosic biofuels.</title>
        <authorList>
            <person name="Deangelis K.PhD."/>
        </authorList>
    </citation>
    <scope>NUCLEOTIDE SEQUENCE [LARGE SCALE GENOMIC DNA]</scope>
    <source>
        <strain evidence="14 20">106R</strain>
    </source>
</reference>
<dbReference type="EMBL" id="LJEX02000121">
    <property type="protein sequence ID" value="OCO81554.1"/>
    <property type="molecule type" value="Genomic_DNA"/>
</dbReference>
<name>A0A0A5LSQ1_SERMA</name>
<evidence type="ECO:0000256" key="2">
    <source>
        <dbReference type="ARBA" id="ARBA00022475"/>
    </source>
</evidence>
<dbReference type="Proteomes" id="UP000030378">
    <property type="component" value="Unassembled WGS sequence"/>
</dbReference>
<keyword evidence="4" id="KW-0029">Amino-acid transport</keyword>
<reference evidence="13" key="6">
    <citation type="submission" date="2018-06" db="EMBL/GenBank/DDBJ databases">
        <title>Serratia marcescens genome sequencing and assembly.</title>
        <authorList>
            <person name="Martins R.C.R."/>
            <person name="Perdigao-Neto L.V."/>
            <person name="Costa S.F."/>
            <person name="Levin A.S.S."/>
        </authorList>
    </citation>
    <scope>NUCLEOTIDE SEQUENCE</scope>
    <source>
        <strain evidence="13">1283</strain>
    </source>
</reference>
<dbReference type="Proteomes" id="UP001275057">
    <property type="component" value="Unassembled WGS sequence"/>
</dbReference>
<dbReference type="PANTHER" id="PTHR30086:SF20">
    <property type="entry name" value="ARGININE EXPORTER PROTEIN ARGO-RELATED"/>
    <property type="match status" value="1"/>
</dbReference>
<proteinExistence type="predicted"/>